<dbReference type="CDD" id="cd06124">
    <property type="entry name" value="cupin_NimR-like_N"/>
    <property type="match status" value="1"/>
</dbReference>
<proteinExistence type="predicted"/>
<dbReference type="FunFam" id="1.10.10.60:FF:000132">
    <property type="entry name" value="AraC family transcriptional regulator"/>
    <property type="match status" value="1"/>
</dbReference>
<dbReference type="PANTHER" id="PTHR11019:SF199">
    <property type="entry name" value="HTH-TYPE TRANSCRIPTIONAL REGULATOR NIMR"/>
    <property type="match status" value="1"/>
</dbReference>
<keyword evidence="4" id="KW-0804">Transcription</keyword>
<evidence type="ECO:0000259" key="5">
    <source>
        <dbReference type="PROSITE" id="PS01124"/>
    </source>
</evidence>
<dbReference type="GO" id="GO:0003700">
    <property type="term" value="F:DNA-binding transcription factor activity"/>
    <property type="evidence" value="ECO:0007669"/>
    <property type="project" value="InterPro"/>
</dbReference>
<name>A0A377NFX9_9GAMM</name>
<organism evidence="6 7">
    <name type="scientific">Ewingella americana</name>
    <dbReference type="NCBI Taxonomy" id="41202"/>
    <lineage>
        <taxon>Bacteria</taxon>
        <taxon>Pseudomonadati</taxon>
        <taxon>Pseudomonadota</taxon>
        <taxon>Gammaproteobacteria</taxon>
        <taxon>Enterobacterales</taxon>
        <taxon>Yersiniaceae</taxon>
        <taxon>Ewingella</taxon>
    </lineage>
</organism>
<dbReference type="PROSITE" id="PS00041">
    <property type="entry name" value="HTH_ARAC_FAMILY_1"/>
    <property type="match status" value="1"/>
</dbReference>
<dbReference type="RefSeq" id="WP_034790123.1">
    <property type="nucleotide sequence ID" value="NZ_VXKG01000001.1"/>
</dbReference>
<dbReference type="InterPro" id="IPR020449">
    <property type="entry name" value="Tscrpt_reg_AraC-type_HTH"/>
</dbReference>
<dbReference type="GeneID" id="78379847"/>
<dbReference type="EMBL" id="UGGO01000001">
    <property type="protein sequence ID" value="STQ44876.1"/>
    <property type="molecule type" value="Genomic_DNA"/>
</dbReference>
<evidence type="ECO:0000256" key="1">
    <source>
        <dbReference type="ARBA" id="ARBA00022491"/>
    </source>
</evidence>
<dbReference type="Pfam" id="PF12833">
    <property type="entry name" value="HTH_18"/>
    <property type="match status" value="1"/>
</dbReference>
<dbReference type="InterPro" id="IPR009057">
    <property type="entry name" value="Homeodomain-like_sf"/>
</dbReference>
<dbReference type="Proteomes" id="UP000254304">
    <property type="component" value="Unassembled WGS sequence"/>
</dbReference>
<dbReference type="InterPro" id="IPR018062">
    <property type="entry name" value="HTH_AraC-typ_CS"/>
</dbReference>
<dbReference type="InterPro" id="IPR011051">
    <property type="entry name" value="RmlC_Cupin_sf"/>
</dbReference>
<dbReference type="Gene3D" id="1.10.10.60">
    <property type="entry name" value="Homeodomain-like"/>
    <property type="match status" value="2"/>
</dbReference>
<dbReference type="SUPFAM" id="SSF46689">
    <property type="entry name" value="Homeodomain-like"/>
    <property type="match status" value="2"/>
</dbReference>
<accession>A0A377NFX9</accession>
<evidence type="ECO:0000256" key="4">
    <source>
        <dbReference type="ARBA" id="ARBA00023163"/>
    </source>
</evidence>
<reference evidence="6 7" key="1">
    <citation type="submission" date="2018-06" db="EMBL/GenBank/DDBJ databases">
        <authorList>
            <consortium name="Pathogen Informatics"/>
            <person name="Doyle S."/>
        </authorList>
    </citation>
    <scope>NUCLEOTIDE SEQUENCE [LARGE SCALE GENOMIC DNA]</scope>
    <source>
        <strain evidence="6 7">NCTC12157</strain>
    </source>
</reference>
<keyword evidence="2" id="KW-0805">Transcription regulation</keyword>
<sequence>MISESDTNRALRWADFVEPQGKTTPVHHHTDGQLLGTHRGLLTLDFEHSHRAIPATYAVWVPSGYPHGMRSHGAFDGWSLYVREDVTRALPQTPKTFHVEGLLREALKRVKSLGERSPAEQASGALTQVILDEIRTLPATALELPIPKDPRLISLVRRLLSDVSVQLREEQWAENAGLSVRTLVRLFPAQTGLTFTAWRQRARMMRAMELLADGMAVQNVALEVGYDNASAFIAVFRKLTGTTPGHYF</sequence>
<evidence type="ECO:0000313" key="6">
    <source>
        <dbReference type="EMBL" id="STQ44876.1"/>
    </source>
</evidence>
<evidence type="ECO:0000313" key="7">
    <source>
        <dbReference type="Proteomes" id="UP000254304"/>
    </source>
</evidence>
<dbReference type="PRINTS" id="PR00032">
    <property type="entry name" value="HTHARAC"/>
</dbReference>
<dbReference type="SUPFAM" id="SSF51182">
    <property type="entry name" value="RmlC-like cupins"/>
    <property type="match status" value="1"/>
</dbReference>
<gene>
    <name evidence="6" type="primary">ripA_4</name>
    <name evidence="6" type="ORF">NCTC12157_02599</name>
</gene>
<dbReference type="PROSITE" id="PS01124">
    <property type="entry name" value="HTH_ARAC_FAMILY_2"/>
    <property type="match status" value="1"/>
</dbReference>
<dbReference type="GO" id="GO:0043565">
    <property type="term" value="F:sequence-specific DNA binding"/>
    <property type="evidence" value="ECO:0007669"/>
    <property type="project" value="InterPro"/>
</dbReference>
<protein>
    <submittedName>
        <fullName evidence="6">HTH-type transcriptional repressor of iron proteins A</fullName>
    </submittedName>
</protein>
<dbReference type="AlphaFoldDB" id="A0A377NFX9"/>
<dbReference type="PANTHER" id="PTHR11019">
    <property type="entry name" value="HTH-TYPE TRANSCRIPTIONAL REGULATOR NIMR"/>
    <property type="match status" value="1"/>
</dbReference>
<keyword evidence="1" id="KW-0678">Repressor</keyword>
<evidence type="ECO:0000256" key="3">
    <source>
        <dbReference type="ARBA" id="ARBA00023125"/>
    </source>
</evidence>
<feature type="domain" description="HTH araC/xylS-type" evidence="5">
    <location>
        <begin position="150"/>
        <end position="248"/>
    </location>
</feature>
<keyword evidence="3" id="KW-0238">DNA-binding</keyword>
<evidence type="ECO:0000256" key="2">
    <source>
        <dbReference type="ARBA" id="ARBA00023015"/>
    </source>
</evidence>
<dbReference type="InterPro" id="IPR018060">
    <property type="entry name" value="HTH_AraC"/>
</dbReference>
<dbReference type="SMART" id="SM00342">
    <property type="entry name" value="HTH_ARAC"/>
    <property type="match status" value="1"/>
</dbReference>